<comment type="function">
    <text evidence="9 10">Intramembrane glycolipid transporter that operates in the biosynthetic pathway of dolichol-linked oligosaccharides, the glycan precursors employed in protein asparagine (N)-glycosylation. The sequential addition of sugars to dolichol pyrophosphate produces dolichol-linked oligosaccharides containing fourteen sugars, including two GlcNAcs, nine mannoses and three glucoses. Once assembled, the oligosaccharide is transferred from the lipid to nascent proteins by oligosaccharyltransferases. The assembly of dolichol-linked oligosaccharides begins on the cytosolic side of the endoplasmic reticulum membrane and finishes in its lumen. RFT1 could mediate the translocation of the cytosolically oriented intermediate DolPP-GlcNAc2Man5, produced by ALG11, into the ER lumen where dolichol-linked oligosaccharides assembly continues. However, the intramembrane lipid transporter activity could not be confirmed in vitro.</text>
</comment>
<feature type="transmembrane region" description="Helical" evidence="10">
    <location>
        <begin position="75"/>
        <end position="97"/>
    </location>
</feature>
<evidence type="ECO:0000256" key="11">
    <source>
        <dbReference type="SAM" id="SignalP"/>
    </source>
</evidence>
<evidence type="ECO:0000256" key="7">
    <source>
        <dbReference type="ARBA" id="ARBA00023136"/>
    </source>
</evidence>
<evidence type="ECO:0000256" key="6">
    <source>
        <dbReference type="ARBA" id="ARBA00022989"/>
    </source>
</evidence>
<gene>
    <name evidence="12" type="ORF">SAMEA4029010_CIC11G00000005876</name>
</gene>
<organism evidence="12 13">
    <name type="scientific">Sungouiella intermedia</name>
    <dbReference type="NCBI Taxonomy" id="45354"/>
    <lineage>
        <taxon>Eukaryota</taxon>
        <taxon>Fungi</taxon>
        <taxon>Dikarya</taxon>
        <taxon>Ascomycota</taxon>
        <taxon>Saccharomycotina</taxon>
        <taxon>Pichiomycetes</taxon>
        <taxon>Metschnikowiaceae</taxon>
        <taxon>Sungouiella</taxon>
    </lineage>
</organism>
<dbReference type="InterPro" id="IPR007594">
    <property type="entry name" value="RFT1"/>
</dbReference>
<dbReference type="OrthoDB" id="9979195at2759"/>
<dbReference type="GO" id="GO:0006488">
    <property type="term" value="P:dolichol-linked oligosaccharide biosynthetic process"/>
    <property type="evidence" value="ECO:0007669"/>
    <property type="project" value="InterPro"/>
</dbReference>
<feature type="transmembrane region" description="Helical" evidence="10">
    <location>
        <begin position="109"/>
        <end position="131"/>
    </location>
</feature>
<feature type="transmembrane region" description="Helical" evidence="10">
    <location>
        <begin position="313"/>
        <end position="337"/>
    </location>
</feature>
<dbReference type="Proteomes" id="UP000182334">
    <property type="component" value="Chromosome II"/>
</dbReference>
<keyword evidence="5 10" id="KW-0256">Endoplasmic reticulum</keyword>
<protein>
    <recommendedName>
        <fullName evidence="8 10">Man(5)GlcNAc(2)-PP-dolichol translocation protein RFT1</fullName>
    </recommendedName>
</protein>
<feature type="signal peptide" evidence="11">
    <location>
        <begin position="1"/>
        <end position="19"/>
    </location>
</feature>
<comment type="pathway">
    <text evidence="2">Protein modification; protein glycosylation.</text>
</comment>
<dbReference type="GO" id="GO:0005789">
    <property type="term" value="C:endoplasmic reticulum membrane"/>
    <property type="evidence" value="ECO:0007669"/>
    <property type="project" value="UniProtKB-SubCell"/>
</dbReference>
<dbReference type="PANTHER" id="PTHR13117">
    <property type="entry name" value="ENDOPLASMIC RETICULUM MULTISPAN TRANSMEMBRANE PROTEIN-RELATED"/>
    <property type="match status" value="1"/>
</dbReference>
<feature type="transmembrane region" description="Helical" evidence="10">
    <location>
        <begin position="480"/>
        <end position="500"/>
    </location>
</feature>
<dbReference type="PANTHER" id="PTHR13117:SF5">
    <property type="entry name" value="PROTEIN RFT1 HOMOLOG"/>
    <property type="match status" value="1"/>
</dbReference>
<name>A0A1L0BF11_9ASCO</name>
<dbReference type="AlphaFoldDB" id="A0A1L0BF11"/>
<feature type="transmembrane region" description="Helical" evidence="10">
    <location>
        <begin position="411"/>
        <end position="438"/>
    </location>
</feature>
<keyword evidence="10" id="KW-0813">Transport</keyword>
<evidence type="ECO:0000256" key="4">
    <source>
        <dbReference type="ARBA" id="ARBA00022692"/>
    </source>
</evidence>
<sequence length="534" mass="59641">MSAAAGVSFLILSQVLTKAFTFGSNQVLVRNISPEVFGIASYLEFLVESVLFFSREAERNAIQRVAAQPAKARQIITNFAYVPLVLGVPVGLTTFLLQKSSAMYAETIAPLPFSGISIALSVFLIFLELIAEPLFALNQYLLNFKVRSKIESSAVFMRCFSTLAAVLASKRYCSGREFDGLAVASFALGQLVYSAATLIGYWVLASYKVARAERVEEKDNLYWLEPATFSLWKSLFVQMIFKHLLTEGDHLVVSYLFDVAEQGVYSVIENYGSIVARLLFQPIEELLRMTFTRIFSKKDADVSASYKLMENLLVFYANLSLLLVLAGYTNGGFLLRLLLGRNEKWSASSVFDYFPQYVLYLPFLAFNGILEGFFSSASTQKQIGTFSVFMSVSSAAVLTLLYVLVEKFLWGLTGLIVANMANMMLRIVYCFVFLVDFYKKNNVTTNLASIVNRLALPLLSVATTFGIQQKVFGQIQSRTFVDFVESAGLCFVSLLVILYGERKTLVSLLKKEKRAEIKIEKAERDGQMADEAEN</sequence>
<feature type="transmembrane region" description="Helical" evidence="10">
    <location>
        <begin position="450"/>
        <end position="468"/>
    </location>
</feature>
<feature type="transmembrane region" description="Helical" evidence="10">
    <location>
        <begin position="357"/>
        <end position="374"/>
    </location>
</feature>
<feature type="chain" id="PRO_5012724373" description="Man(5)GlcNAc(2)-PP-dolichol translocation protein RFT1" evidence="11">
    <location>
        <begin position="20"/>
        <end position="534"/>
    </location>
</feature>
<keyword evidence="11" id="KW-0732">Signal</keyword>
<dbReference type="Pfam" id="PF04506">
    <property type="entry name" value="Rft-1"/>
    <property type="match status" value="1"/>
</dbReference>
<keyword evidence="13" id="KW-1185">Reference proteome</keyword>
<dbReference type="EMBL" id="LT635757">
    <property type="protein sequence ID" value="SGZ50017.1"/>
    <property type="molecule type" value="Genomic_DNA"/>
</dbReference>
<feature type="transmembrane region" description="Helical" evidence="10">
    <location>
        <begin position="152"/>
        <end position="169"/>
    </location>
</feature>
<feature type="transmembrane region" description="Helical" evidence="10">
    <location>
        <begin position="181"/>
        <end position="204"/>
    </location>
</feature>
<evidence type="ECO:0000313" key="13">
    <source>
        <dbReference type="Proteomes" id="UP000182334"/>
    </source>
</evidence>
<reference evidence="12 13" key="1">
    <citation type="submission" date="2016-10" db="EMBL/GenBank/DDBJ databases">
        <authorList>
            <person name="de Groot N.N."/>
        </authorList>
    </citation>
    <scope>NUCLEOTIDE SEQUENCE [LARGE SCALE GENOMIC DNA]</scope>
    <source>
        <strain evidence="12 13">CBS 141442</strain>
    </source>
</reference>
<keyword evidence="6 10" id="KW-1133">Transmembrane helix</keyword>
<evidence type="ECO:0000313" key="12">
    <source>
        <dbReference type="EMBL" id="SGZ50017.1"/>
    </source>
</evidence>
<evidence type="ECO:0000256" key="5">
    <source>
        <dbReference type="ARBA" id="ARBA00022824"/>
    </source>
</evidence>
<evidence type="ECO:0000256" key="9">
    <source>
        <dbReference type="ARBA" id="ARBA00045912"/>
    </source>
</evidence>
<comment type="subcellular location">
    <subcellularLocation>
        <location evidence="1 10">Endoplasmic reticulum membrane</location>
        <topology evidence="1 10">Multi-pass membrane protein</topology>
    </subcellularLocation>
</comment>
<comment type="similarity">
    <text evidence="3 10">Belongs to the RFT1 family.</text>
</comment>
<evidence type="ECO:0000256" key="3">
    <source>
        <dbReference type="ARBA" id="ARBA00010288"/>
    </source>
</evidence>
<accession>A0A1L0BF11</accession>
<feature type="transmembrane region" description="Helical" evidence="10">
    <location>
        <begin position="36"/>
        <end position="54"/>
    </location>
</feature>
<evidence type="ECO:0000256" key="1">
    <source>
        <dbReference type="ARBA" id="ARBA00004477"/>
    </source>
</evidence>
<evidence type="ECO:0000256" key="10">
    <source>
        <dbReference type="RuleBase" id="RU365067"/>
    </source>
</evidence>
<evidence type="ECO:0000256" key="2">
    <source>
        <dbReference type="ARBA" id="ARBA00004922"/>
    </source>
</evidence>
<dbReference type="GO" id="GO:0034203">
    <property type="term" value="P:glycolipid translocation"/>
    <property type="evidence" value="ECO:0007669"/>
    <property type="project" value="TreeGrafter"/>
</dbReference>
<keyword evidence="4 10" id="KW-0812">Transmembrane</keyword>
<dbReference type="STRING" id="45354.A0A1L0BF11"/>
<evidence type="ECO:0000256" key="8">
    <source>
        <dbReference type="ARBA" id="ARBA00044793"/>
    </source>
</evidence>
<keyword evidence="7 10" id="KW-0472">Membrane</keyword>
<feature type="transmembrane region" description="Helical" evidence="10">
    <location>
        <begin position="386"/>
        <end position="405"/>
    </location>
</feature>
<proteinExistence type="inferred from homology"/>